<dbReference type="InterPro" id="IPR050476">
    <property type="entry name" value="Insect_CytP450_Detox"/>
</dbReference>
<keyword evidence="10 13" id="KW-0408">Iron</keyword>
<evidence type="ECO:0000313" key="17">
    <source>
        <dbReference type="RefSeq" id="XP_014481507.1"/>
    </source>
</evidence>
<organism evidence="16 17">
    <name type="scientific">Dinoponera quadriceps</name>
    <name type="common">South American ant</name>
    <dbReference type="NCBI Taxonomy" id="609295"/>
    <lineage>
        <taxon>Eukaryota</taxon>
        <taxon>Metazoa</taxon>
        <taxon>Ecdysozoa</taxon>
        <taxon>Arthropoda</taxon>
        <taxon>Hexapoda</taxon>
        <taxon>Insecta</taxon>
        <taxon>Pterygota</taxon>
        <taxon>Neoptera</taxon>
        <taxon>Endopterygota</taxon>
        <taxon>Hymenoptera</taxon>
        <taxon>Apocrita</taxon>
        <taxon>Aculeata</taxon>
        <taxon>Formicoidea</taxon>
        <taxon>Formicidae</taxon>
        <taxon>Ponerinae</taxon>
        <taxon>Ponerini</taxon>
        <taxon>Dinoponera</taxon>
    </lineage>
</organism>
<evidence type="ECO:0000256" key="2">
    <source>
        <dbReference type="ARBA" id="ARBA00004174"/>
    </source>
</evidence>
<evidence type="ECO:0000256" key="1">
    <source>
        <dbReference type="ARBA" id="ARBA00001971"/>
    </source>
</evidence>
<accession>A0A6P3XTJ4</accession>
<comment type="subcellular location">
    <subcellularLocation>
        <location evidence="3">Endoplasmic reticulum membrane</location>
        <topology evidence="3">Peripheral membrane protein</topology>
    </subcellularLocation>
    <subcellularLocation>
        <location evidence="2">Microsome membrane</location>
        <topology evidence="2">Peripheral membrane protein</topology>
    </subcellularLocation>
</comment>
<dbReference type="RefSeq" id="XP_014481507.1">
    <property type="nucleotide sequence ID" value="XM_014626021.1"/>
</dbReference>
<keyword evidence="7" id="KW-0256">Endoplasmic reticulum</keyword>
<keyword evidence="9 14" id="KW-0560">Oxidoreductase</keyword>
<dbReference type="SUPFAM" id="SSF48264">
    <property type="entry name" value="Cytochrome P450"/>
    <property type="match status" value="1"/>
</dbReference>
<dbReference type="Proteomes" id="UP000515204">
    <property type="component" value="Unplaced"/>
</dbReference>
<evidence type="ECO:0000256" key="5">
    <source>
        <dbReference type="ARBA" id="ARBA00022617"/>
    </source>
</evidence>
<name>A0A6P3XTJ4_DINQU</name>
<evidence type="ECO:0000256" key="7">
    <source>
        <dbReference type="ARBA" id="ARBA00022824"/>
    </source>
</evidence>
<dbReference type="PANTHER" id="PTHR24292:SF45">
    <property type="entry name" value="CYTOCHROME P450 6G1-RELATED"/>
    <property type="match status" value="1"/>
</dbReference>
<dbReference type="OrthoDB" id="2789670at2759"/>
<dbReference type="Gene3D" id="1.10.630.10">
    <property type="entry name" value="Cytochrome P450"/>
    <property type="match status" value="1"/>
</dbReference>
<feature type="binding site" description="axial binding residue" evidence="13">
    <location>
        <position position="467"/>
    </location>
    <ligand>
        <name>heme</name>
        <dbReference type="ChEBI" id="CHEBI:30413"/>
    </ligand>
    <ligandPart>
        <name>Fe</name>
        <dbReference type="ChEBI" id="CHEBI:18248"/>
    </ligandPart>
</feature>
<dbReference type="PRINTS" id="PR00385">
    <property type="entry name" value="P450"/>
</dbReference>
<reference evidence="17" key="1">
    <citation type="submission" date="2025-08" db="UniProtKB">
        <authorList>
            <consortium name="RefSeq"/>
        </authorList>
    </citation>
    <scope>IDENTIFICATION</scope>
</reference>
<keyword evidence="12 15" id="KW-0472">Membrane</keyword>
<evidence type="ECO:0000256" key="11">
    <source>
        <dbReference type="ARBA" id="ARBA00023033"/>
    </source>
</evidence>
<dbReference type="InterPro" id="IPR036396">
    <property type="entry name" value="Cyt_P450_sf"/>
</dbReference>
<dbReference type="AlphaFoldDB" id="A0A6P3XTJ4"/>
<dbReference type="PANTHER" id="PTHR24292">
    <property type="entry name" value="CYTOCHROME P450"/>
    <property type="match status" value="1"/>
</dbReference>
<keyword evidence="16" id="KW-1185">Reference proteome</keyword>
<feature type="transmembrane region" description="Helical" evidence="15">
    <location>
        <begin position="26"/>
        <end position="45"/>
    </location>
</feature>
<gene>
    <name evidence="17" type="primary">LOC106747963</name>
</gene>
<evidence type="ECO:0000256" key="15">
    <source>
        <dbReference type="SAM" id="Phobius"/>
    </source>
</evidence>
<evidence type="ECO:0000256" key="3">
    <source>
        <dbReference type="ARBA" id="ARBA00004406"/>
    </source>
</evidence>
<evidence type="ECO:0000256" key="8">
    <source>
        <dbReference type="ARBA" id="ARBA00022848"/>
    </source>
</evidence>
<comment type="cofactor">
    <cofactor evidence="1 13">
        <name>heme</name>
        <dbReference type="ChEBI" id="CHEBI:30413"/>
    </cofactor>
</comment>
<keyword evidence="15" id="KW-0812">Transmembrane</keyword>
<keyword evidence="5 13" id="KW-0349">Heme</keyword>
<evidence type="ECO:0000256" key="14">
    <source>
        <dbReference type="RuleBase" id="RU000461"/>
    </source>
</evidence>
<evidence type="ECO:0000256" key="10">
    <source>
        <dbReference type="ARBA" id="ARBA00023004"/>
    </source>
</evidence>
<evidence type="ECO:0000256" key="4">
    <source>
        <dbReference type="ARBA" id="ARBA00010617"/>
    </source>
</evidence>
<dbReference type="GO" id="GO:0005506">
    <property type="term" value="F:iron ion binding"/>
    <property type="evidence" value="ECO:0007669"/>
    <property type="project" value="InterPro"/>
</dbReference>
<keyword evidence="8" id="KW-0492">Microsome</keyword>
<dbReference type="GO" id="GO:0020037">
    <property type="term" value="F:heme binding"/>
    <property type="evidence" value="ECO:0007669"/>
    <property type="project" value="InterPro"/>
</dbReference>
<proteinExistence type="inferred from homology"/>
<evidence type="ECO:0000256" key="13">
    <source>
        <dbReference type="PIRSR" id="PIRSR602401-1"/>
    </source>
</evidence>
<sequence length="527" mass="61506">MHKEEIEVKDVYQTNVKMIAIMNYRIMDGVIFLTITIAAATYFYMTRNFNYWKKRGVFEIKPVPFFGNFMHYVFQRQSPIIVIKDLYNRAKGHPYVGFYVLDKPCILLRDREVTKDILVKNFNYFCNRNSTAKDRMSRSTLFFLKNPNWKILRSKLRPILSSGKLKMMFNLLLECSVNLDTYLDSTLDGKGKIIDVRELLGNVTTDMICSTAFGLNVNSVQNPECVLRKNGKAMFDYDIYRGFEMFQIFFYPNLSRLFSTNFFSEKGASILRDMFWDTMNYRIKSGQKRGDLIDSIIDYKRYFADNMKDFDLEGDDIVAQAAIFFAGGFETSSSAMSFTMYELALQQEIQDRLRKEILDTLDKTDGQITYEMIQSMSYLDMVVSETLRKYPILGVIDRETVEPYKIPNSNLVLEKGMPVFISIKGLHYDPEYFPNPEKFDPERFSEENKRNIQPFTYMPFGEGPRMCIGMRLGILQVKLGLLKALYRYKVTPCEKTIIPMVLEPKSPITTPFDNTIYLTIQKINTNN</sequence>
<dbReference type="InterPro" id="IPR001128">
    <property type="entry name" value="Cyt_P450"/>
</dbReference>
<comment type="similarity">
    <text evidence="4 14">Belongs to the cytochrome P450 family.</text>
</comment>
<keyword evidence="11 14" id="KW-0503">Monooxygenase</keyword>
<dbReference type="GeneID" id="106747963"/>
<dbReference type="GO" id="GO:0005789">
    <property type="term" value="C:endoplasmic reticulum membrane"/>
    <property type="evidence" value="ECO:0007669"/>
    <property type="project" value="UniProtKB-SubCell"/>
</dbReference>
<protein>
    <submittedName>
        <fullName evidence="17">Cytochrome P450 6k1-like isoform X1</fullName>
    </submittedName>
</protein>
<evidence type="ECO:0000256" key="6">
    <source>
        <dbReference type="ARBA" id="ARBA00022723"/>
    </source>
</evidence>
<evidence type="ECO:0000313" key="16">
    <source>
        <dbReference type="Proteomes" id="UP000515204"/>
    </source>
</evidence>
<dbReference type="GO" id="GO:0004497">
    <property type="term" value="F:monooxygenase activity"/>
    <property type="evidence" value="ECO:0007669"/>
    <property type="project" value="UniProtKB-KW"/>
</dbReference>
<dbReference type="InterPro" id="IPR002401">
    <property type="entry name" value="Cyt_P450_E_grp-I"/>
</dbReference>
<dbReference type="PROSITE" id="PS00086">
    <property type="entry name" value="CYTOCHROME_P450"/>
    <property type="match status" value="1"/>
</dbReference>
<dbReference type="KEGG" id="dqu:106747963"/>
<dbReference type="Pfam" id="PF00067">
    <property type="entry name" value="p450"/>
    <property type="match status" value="1"/>
</dbReference>
<keyword evidence="6 13" id="KW-0479">Metal-binding</keyword>
<dbReference type="PRINTS" id="PR00463">
    <property type="entry name" value="EP450I"/>
</dbReference>
<dbReference type="InterPro" id="IPR017972">
    <property type="entry name" value="Cyt_P450_CS"/>
</dbReference>
<dbReference type="CDD" id="cd11056">
    <property type="entry name" value="CYP6-like"/>
    <property type="match status" value="1"/>
</dbReference>
<dbReference type="FunFam" id="1.10.630.10:FF:000042">
    <property type="entry name" value="Cytochrome P450"/>
    <property type="match status" value="1"/>
</dbReference>
<keyword evidence="15" id="KW-1133">Transmembrane helix</keyword>
<evidence type="ECO:0000256" key="9">
    <source>
        <dbReference type="ARBA" id="ARBA00023002"/>
    </source>
</evidence>
<dbReference type="GO" id="GO:0016705">
    <property type="term" value="F:oxidoreductase activity, acting on paired donors, with incorporation or reduction of molecular oxygen"/>
    <property type="evidence" value="ECO:0007669"/>
    <property type="project" value="InterPro"/>
</dbReference>
<evidence type="ECO:0000256" key="12">
    <source>
        <dbReference type="ARBA" id="ARBA00023136"/>
    </source>
</evidence>